<evidence type="ECO:0008006" key="5">
    <source>
        <dbReference type="Google" id="ProtNLM"/>
    </source>
</evidence>
<keyword evidence="2" id="KW-0472">Membrane</keyword>
<feature type="transmembrane region" description="Helical" evidence="2">
    <location>
        <begin position="201"/>
        <end position="219"/>
    </location>
</feature>
<accession>A0ABS2TTS8</accession>
<name>A0ABS2TTS8_9ACTN</name>
<feature type="compositionally biased region" description="Pro residues" evidence="1">
    <location>
        <begin position="432"/>
        <end position="445"/>
    </location>
</feature>
<keyword evidence="4" id="KW-1185">Reference proteome</keyword>
<feature type="transmembrane region" description="Helical" evidence="2">
    <location>
        <begin position="170"/>
        <end position="194"/>
    </location>
</feature>
<keyword evidence="2" id="KW-1133">Transmembrane helix</keyword>
<proteinExistence type="predicted"/>
<feature type="transmembrane region" description="Helical" evidence="2">
    <location>
        <begin position="50"/>
        <end position="72"/>
    </location>
</feature>
<comment type="caution">
    <text evidence="3">The sequence shown here is derived from an EMBL/GenBank/DDBJ whole genome shotgun (WGS) entry which is preliminary data.</text>
</comment>
<protein>
    <recommendedName>
        <fullName evidence="5">TrbL/VirB6 plasmid conjugal transfer protein</fullName>
    </recommendedName>
</protein>
<evidence type="ECO:0000256" key="1">
    <source>
        <dbReference type="SAM" id="MobiDB-lite"/>
    </source>
</evidence>
<feature type="transmembrane region" description="Helical" evidence="2">
    <location>
        <begin position="231"/>
        <end position="251"/>
    </location>
</feature>
<feature type="compositionally biased region" description="Gly residues" evidence="1">
    <location>
        <begin position="348"/>
        <end position="364"/>
    </location>
</feature>
<feature type="transmembrane region" description="Helical" evidence="2">
    <location>
        <begin position="84"/>
        <end position="106"/>
    </location>
</feature>
<organism evidence="3 4">
    <name type="scientific">Actinacidiphila acididurans</name>
    <dbReference type="NCBI Taxonomy" id="2784346"/>
    <lineage>
        <taxon>Bacteria</taxon>
        <taxon>Bacillati</taxon>
        <taxon>Actinomycetota</taxon>
        <taxon>Actinomycetes</taxon>
        <taxon>Kitasatosporales</taxon>
        <taxon>Streptomycetaceae</taxon>
        <taxon>Actinacidiphila</taxon>
    </lineage>
</organism>
<keyword evidence="2" id="KW-0812">Transmembrane</keyword>
<evidence type="ECO:0000313" key="4">
    <source>
        <dbReference type="Proteomes" id="UP000749040"/>
    </source>
</evidence>
<reference evidence="3 4" key="1">
    <citation type="submission" date="2021-01" db="EMBL/GenBank/DDBJ databases">
        <title>Streptomyces acididurans sp. nov., isolated from a peat swamp forest soil.</title>
        <authorList>
            <person name="Chantavorakit T."/>
            <person name="Duangmal K."/>
        </authorList>
    </citation>
    <scope>NUCLEOTIDE SEQUENCE [LARGE SCALE GENOMIC DNA]</scope>
    <source>
        <strain evidence="3 4">KK5PA1</strain>
    </source>
</reference>
<feature type="region of interest" description="Disordered" evidence="1">
    <location>
        <begin position="335"/>
        <end position="364"/>
    </location>
</feature>
<sequence>MDWVGGKVSKLAADALQEAAQALGHSVVWLLKQFADAFNSMSTIQLGKTGIGPVMGITTGLSALVATFLMLVQMGKLAVSQQGGPLITAITGLAKWCAILAVYVVATQTALNWSDTLSTAITNQTFAGGGSGTADATASMQKQLGALFSGLVGTDGGAAAGSALITGGGIASSAVGVVIVISILCILAIGALWVEMLMRQAGIMILVAVMPLALSGQMSDATKEWWPKARNALISLILMKPVIVLCFSIGFNAMAGADGVRNVLVGLLVFVIAGFAWPVIAKFMTFTTVGAGAGMASGLMSSAGSSVTSMFGGQQPSLAGAGSIGGGGGYTKALEGENSSQSAAAEASGGGGGGGRGGFFKGRPGGSFMSQVGATVGLGLQAAAIGKDTAESGLSNAAAHGGLDSPNAGGRHVVIPPRGGGARSGGSRTPASPAPATPAAEPPVMPSSSGPNGGS</sequence>
<dbReference type="Proteomes" id="UP000749040">
    <property type="component" value="Unassembled WGS sequence"/>
</dbReference>
<dbReference type="EMBL" id="JADKYB010000010">
    <property type="protein sequence ID" value="MBM9506747.1"/>
    <property type="molecule type" value="Genomic_DNA"/>
</dbReference>
<evidence type="ECO:0000313" key="3">
    <source>
        <dbReference type="EMBL" id="MBM9506747.1"/>
    </source>
</evidence>
<evidence type="ECO:0000256" key="2">
    <source>
        <dbReference type="SAM" id="Phobius"/>
    </source>
</evidence>
<feature type="region of interest" description="Disordered" evidence="1">
    <location>
        <begin position="396"/>
        <end position="455"/>
    </location>
</feature>
<gene>
    <name evidence="3" type="ORF">ITX44_19740</name>
</gene>
<feature type="transmembrane region" description="Helical" evidence="2">
    <location>
        <begin position="263"/>
        <end position="280"/>
    </location>
</feature>